<name>A0ABQ8ZRV2_9ROSI</name>
<evidence type="ECO:0000313" key="2">
    <source>
        <dbReference type="Proteomes" id="UP001141253"/>
    </source>
</evidence>
<proteinExistence type="predicted"/>
<reference evidence="1" key="2">
    <citation type="journal article" date="2023" name="Int. J. Mol. Sci.">
        <title>De Novo Assembly and Annotation of 11 Diverse Shrub Willow (Salix) Genomes Reveals Novel Gene Organization in Sex-Linked Regions.</title>
        <authorList>
            <person name="Hyden B."/>
            <person name="Feng K."/>
            <person name="Yates T.B."/>
            <person name="Jawdy S."/>
            <person name="Cereghino C."/>
            <person name="Smart L.B."/>
            <person name="Muchero W."/>
        </authorList>
    </citation>
    <scope>NUCLEOTIDE SEQUENCE</scope>
    <source>
        <tissue evidence="1">Shoot tip</tissue>
    </source>
</reference>
<gene>
    <name evidence="1" type="ORF">OIU77_018153</name>
</gene>
<dbReference type="EMBL" id="JAPFFI010000027">
    <property type="protein sequence ID" value="KAJ6304431.1"/>
    <property type="molecule type" value="Genomic_DNA"/>
</dbReference>
<protein>
    <submittedName>
        <fullName evidence="1">Uncharacterized protein</fullName>
    </submittedName>
</protein>
<sequence>MSRSKTLNPKQKPQKPTPFCILQNLNLVKNQRFFPVLNRSSNFAFVSLQAVIFLSLVAKLSVATTSFQIHVQGIPCRHQMLVVNKLDKTLDPGFLSCFLG</sequence>
<reference evidence="1" key="1">
    <citation type="submission" date="2022-10" db="EMBL/GenBank/DDBJ databases">
        <authorList>
            <person name="Hyden B.L."/>
            <person name="Feng K."/>
            <person name="Yates T."/>
            <person name="Jawdy S."/>
            <person name="Smart L.B."/>
            <person name="Muchero W."/>
        </authorList>
    </citation>
    <scope>NUCLEOTIDE SEQUENCE</scope>
    <source>
        <tissue evidence="1">Shoot tip</tissue>
    </source>
</reference>
<keyword evidence="2" id="KW-1185">Reference proteome</keyword>
<organism evidence="1 2">
    <name type="scientific">Salix suchowensis</name>
    <dbReference type="NCBI Taxonomy" id="1278906"/>
    <lineage>
        <taxon>Eukaryota</taxon>
        <taxon>Viridiplantae</taxon>
        <taxon>Streptophyta</taxon>
        <taxon>Embryophyta</taxon>
        <taxon>Tracheophyta</taxon>
        <taxon>Spermatophyta</taxon>
        <taxon>Magnoliopsida</taxon>
        <taxon>eudicotyledons</taxon>
        <taxon>Gunneridae</taxon>
        <taxon>Pentapetalae</taxon>
        <taxon>rosids</taxon>
        <taxon>fabids</taxon>
        <taxon>Malpighiales</taxon>
        <taxon>Salicaceae</taxon>
        <taxon>Saliceae</taxon>
        <taxon>Salix</taxon>
    </lineage>
</organism>
<comment type="caution">
    <text evidence="1">The sequence shown here is derived from an EMBL/GenBank/DDBJ whole genome shotgun (WGS) entry which is preliminary data.</text>
</comment>
<evidence type="ECO:0000313" key="1">
    <source>
        <dbReference type="EMBL" id="KAJ6304431.1"/>
    </source>
</evidence>
<accession>A0ABQ8ZRV2</accession>
<dbReference type="Proteomes" id="UP001141253">
    <property type="component" value="Chromosome 16"/>
</dbReference>